<feature type="transmembrane region" description="Helical" evidence="6">
    <location>
        <begin position="199"/>
        <end position="218"/>
    </location>
</feature>
<feature type="transmembrane region" description="Helical" evidence="6">
    <location>
        <begin position="283"/>
        <end position="305"/>
    </location>
</feature>
<feature type="transmembrane region" description="Helical" evidence="6">
    <location>
        <begin position="92"/>
        <end position="110"/>
    </location>
</feature>
<gene>
    <name evidence="7" type="ORF">ENV82_03730</name>
</gene>
<dbReference type="Pfam" id="PF02653">
    <property type="entry name" value="BPD_transp_2"/>
    <property type="match status" value="1"/>
</dbReference>
<comment type="subcellular location">
    <subcellularLocation>
        <location evidence="1">Cell membrane</location>
        <topology evidence="1">Multi-pass membrane protein</topology>
    </subcellularLocation>
</comment>
<keyword evidence="3 6" id="KW-0812">Transmembrane</keyword>
<protein>
    <submittedName>
        <fullName evidence="7">ABC transporter permease</fullName>
    </submittedName>
</protein>
<evidence type="ECO:0000256" key="5">
    <source>
        <dbReference type="ARBA" id="ARBA00023136"/>
    </source>
</evidence>
<evidence type="ECO:0000256" key="3">
    <source>
        <dbReference type="ARBA" id="ARBA00022692"/>
    </source>
</evidence>
<keyword evidence="4 6" id="KW-1133">Transmembrane helix</keyword>
<name>A0A7C4YF48_9BACT</name>
<sequence>MNWTFLINQSLAQMLDFAAPILFAALGGVVSENAGVVNIALEGIMRFAAFFGVWGAFVSKNPWVGLLWGIGIGALLGAFHAYITVKWAGDQIVSGVAINVVAAGGIRYFLEWIFKTTGYSPPVAYFGDPAHLINLRFLENIPLLGAFAHLHIFIWLSLILVFVLHFFLYHTVLGLRIRAVGEYPLAAETLGIDVLKIKWLAVIVGSIIAALGGVALSLGTMSSFVETGMAAGKGFIGLAAMIFGKWTPVGAMWATFLFASAQVLQFLLQAVAKGMASKIPVGFYLALPYILTIGALIGVVGKAVAPAADGVPYKKES</sequence>
<keyword evidence="2" id="KW-1003">Cell membrane</keyword>
<dbReference type="PANTHER" id="PTHR43370">
    <property type="entry name" value="SUGAR ABC TRANSPORTER INTEGRAL MEMBRANE PROTEIN-RELATED"/>
    <property type="match status" value="1"/>
</dbReference>
<dbReference type="GO" id="GO:0005886">
    <property type="term" value="C:plasma membrane"/>
    <property type="evidence" value="ECO:0007669"/>
    <property type="project" value="UniProtKB-SubCell"/>
</dbReference>
<organism evidence="7">
    <name type="scientific">Caldisericum exile</name>
    <dbReference type="NCBI Taxonomy" id="693075"/>
    <lineage>
        <taxon>Bacteria</taxon>
        <taxon>Pseudomonadati</taxon>
        <taxon>Caldisericota/Cryosericota group</taxon>
        <taxon>Caldisericota</taxon>
        <taxon>Caldisericia</taxon>
        <taxon>Caldisericales</taxon>
        <taxon>Caldisericaceae</taxon>
        <taxon>Caldisericum</taxon>
    </lineage>
</organism>
<proteinExistence type="predicted"/>
<reference evidence="7" key="1">
    <citation type="journal article" date="2020" name="mSystems">
        <title>Genome- and Community-Level Interaction Insights into Carbon Utilization and Element Cycling Functions of Hydrothermarchaeota in Hydrothermal Sediment.</title>
        <authorList>
            <person name="Zhou Z."/>
            <person name="Liu Y."/>
            <person name="Xu W."/>
            <person name="Pan J."/>
            <person name="Luo Z.H."/>
            <person name="Li M."/>
        </authorList>
    </citation>
    <scope>NUCLEOTIDE SEQUENCE [LARGE SCALE GENOMIC DNA]</scope>
    <source>
        <strain evidence="7">SpSt-794</strain>
    </source>
</reference>
<evidence type="ECO:0000256" key="2">
    <source>
        <dbReference type="ARBA" id="ARBA00022475"/>
    </source>
</evidence>
<feature type="transmembrane region" description="Helical" evidence="6">
    <location>
        <begin position="146"/>
        <end position="168"/>
    </location>
</feature>
<dbReference type="InterPro" id="IPR001851">
    <property type="entry name" value="ABC_transp_permease"/>
</dbReference>
<keyword evidence="5 6" id="KW-0472">Membrane</keyword>
<evidence type="ECO:0000256" key="4">
    <source>
        <dbReference type="ARBA" id="ARBA00022989"/>
    </source>
</evidence>
<accession>A0A7C4YF48</accession>
<evidence type="ECO:0000256" key="6">
    <source>
        <dbReference type="SAM" id="Phobius"/>
    </source>
</evidence>
<dbReference type="PANTHER" id="PTHR43370:SF1">
    <property type="entry name" value="GUANOSINE ABC TRANSPORTER PERMEASE PROTEIN NUPQ"/>
    <property type="match status" value="1"/>
</dbReference>
<feature type="transmembrane region" description="Helical" evidence="6">
    <location>
        <begin position="37"/>
        <end position="57"/>
    </location>
</feature>
<dbReference type="GO" id="GO:0022857">
    <property type="term" value="F:transmembrane transporter activity"/>
    <property type="evidence" value="ECO:0007669"/>
    <property type="project" value="InterPro"/>
</dbReference>
<dbReference type="AlphaFoldDB" id="A0A7C4YF48"/>
<evidence type="ECO:0000313" key="7">
    <source>
        <dbReference type="EMBL" id="HGW60523.1"/>
    </source>
</evidence>
<feature type="transmembrane region" description="Helical" evidence="6">
    <location>
        <begin position="12"/>
        <end position="30"/>
    </location>
</feature>
<comment type="caution">
    <text evidence="7">The sequence shown here is derived from an EMBL/GenBank/DDBJ whole genome shotgun (WGS) entry which is preliminary data.</text>
</comment>
<evidence type="ECO:0000256" key="1">
    <source>
        <dbReference type="ARBA" id="ARBA00004651"/>
    </source>
</evidence>
<feature type="transmembrane region" description="Helical" evidence="6">
    <location>
        <begin position="63"/>
        <end position="85"/>
    </location>
</feature>
<dbReference type="CDD" id="cd06580">
    <property type="entry name" value="TM_PBP1_transp_TpRbsC_like"/>
    <property type="match status" value="1"/>
</dbReference>
<dbReference type="EMBL" id="DTHV01000117">
    <property type="protein sequence ID" value="HGW60523.1"/>
    <property type="molecule type" value="Genomic_DNA"/>
</dbReference>